<evidence type="ECO:0000256" key="3">
    <source>
        <dbReference type="ARBA" id="ARBA00022723"/>
    </source>
</evidence>
<dbReference type="Proteomes" id="UP000714380">
    <property type="component" value="Unassembled WGS sequence"/>
</dbReference>
<dbReference type="Pfam" id="PF00293">
    <property type="entry name" value="NUDIX"/>
    <property type="match status" value="1"/>
</dbReference>
<dbReference type="RefSeq" id="WP_225671953.1">
    <property type="nucleotide sequence ID" value="NZ_JAEDAH010000016.1"/>
</dbReference>
<dbReference type="Pfam" id="PF09297">
    <property type="entry name" value="Zn_ribbon_NUD"/>
    <property type="match status" value="1"/>
</dbReference>
<dbReference type="PROSITE" id="PS00893">
    <property type="entry name" value="NUDIX_BOX"/>
    <property type="match status" value="1"/>
</dbReference>
<evidence type="ECO:0000259" key="8">
    <source>
        <dbReference type="PROSITE" id="PS51462"/>
    </source>
</evidence>
<reference evidence="9 10" key="1">
    <citation type="submission" date="2020-12" db="EMBL/GenBank/DDBJ databases">
        <title>Novel Thalassolituus-related marine hydrocarbonoclastic bacteria mediated algae-derived hydrocarbons mineralization in twilight zone of the northern South China Sea.</title>
        <authorList>
            <person name="Dong C."/>
        </authorList>
    </citation>
    <scope>NUCLEOTIDE SEQUENCE [LARGE SCALE GENOMIC DNA]</scope>
    <source>
        <strain evidence="9 10">IMCC1826</strain>
    </source>
</reference>
<keyword evidence="10" id="KW-1185">Reference proteome</keyword>
<dbReference type="InterPro" id="IPR020084">
    <property type="entry name" value="NUDIX_hydrolase_CS"/>
</dbReference>
<evidence type="ECO:0000256" key="2">
    <source>
        <dbReference type="ARBA" id="ARBA00012381"/>
    </source>
</evidence>
<protein>
    <recommendedName>
        <fullName evidence="2">NAD(+) diphosphatase</fullName>
        <ecNumber evidence="2">3.6.1.22</ecNumber>
    </recommendedName>
</protein>
<dbReference type="Gene3D" id="3.90.79.10">
    <property type="entry name" value="Nucleoside Triphosphate Pyrophosphohydrolase"/>
    <property type="match status" value="1"/>
</dbReference>
<name>A0ABS7ZLV4_9GAMM</name>
<evidence type="ECO:0000313" key="9">
    <source>
        <dbReference type="EMBL" id="MCA6062697.1"/>
    </source>
</evidence>
<gene>
    <name evidence="9" type="primary">nudC</name>
    <name evidence="9" type="ORF">I9W95_03655</name>
</gene>
<dbReference type="PANTHER" id="PTHR11383">
    <property type="entry name" value="NUCLEOSIDE DIPHOSPHATE-LINKED MOIETY X MOTIF 13"/>
    <property type="match status" value="1"/>
</dbReference>
<dbReference type="PROSITE" id="PS51462">
    <property type="entry name" value="NUDIX"/>
    <property type="match status" value="1"/>
</dbReference>
<comment type="similarity">
    <text evidence="7">Belongs to the Nudix hydrolase family.</text>
</comment>
<keyword evidence="5" id="KW-0460">Magnesium</keyword>
<evidence type="ECO:0000256" key="1">
    <source>
        <dbReference type="ARBA" id="ARBA00001946"/>
    </source>
</evidence>
<evidence type="ECO:0000256" key="7">
    <source>
        <dbReference type="RuleBase" id="RU003476"/>
    </source>
</evidence>
<dbReference type="InterPro" id="IPR020476">
    <property type="entry name" value="Nudix_hydrolase"/>
</dbReference>
<comment type="caution">
    <text evidence="9">The sequence shown here is derived from an EMBL/GenBank/DDBJ whole genome shotgun (WGS) entry which is preliminary data.</text>
</comment>
<organism evidence="9 10">
    <name type="scientific">Thalassolituus marinus</name>
    <dbReference type="NCBI Taxonomy" id="671053"/>
    <lineage>
        <taxon>Bacteria</taxon>
        <taxon>Pseudomonadati</taxon>
        <taxon>Pseudomonadota</taxon>
        <taxon>Gammaproteobacteria</taxon>
        <taxon>Oceanospirillales</taxon>
        <taxon>Oceanospirillaceae</taxon>
        <taxon>Thalassolituus</taxon>
    </lineage>
</organism>
<dbReference type="EC" id="3.6.1.22" evidence="2"/>
<sequence>MIEFEYHPAIEAGQDSEDTLTLYFVGEQLLLPQRLIDQPDSDVPWSKETLAGERTLEMVLGTVDGETLRIAELTQAQDGWQTISLRDYLMNSREQDFRVVNAAAQLKYWRSTQNYCSRCGTGLVTIANDRALLCPSCQYRSYPKISPCVIAVVRKGRQLLLANSNRHRTAMYSCLAGFIEAGESAEEALAREIFEEAGIQVKNPQYLVSQAWPFPHQLMLGYLCEYDSGELNIDTTELNSADWFDIDDLPLLPASQTVARKLIDAAVTLIRDC</sequence>
<evidence type="ECO:0000256" key="5">
    <source>
        <dbReference type="ARBA" id="ARBA00022842"/>
    </source>
</evidence>
<accession>A0ABS7ZLV4</accession>
<dbReference type="SUPFAM" id="SSF55811">
    <property type="entry name" value="Nudix"/>
    <property type="match status" value="1"/>
</dbReference>
<dbReference type="PANTHER" id="PTHR11383:SF3">
    <property type="entry name" value="NAD(P)H PYROPHOSPHATASE NUDT13, MITOCHONDRIAL"/>
    <property type="match status" value="1"/>
</dbReference>
<proteinExistence type="inferred from homology"/>
<dbReference type="CDD" id="cd03429">
    <property type="entry name" value="NUDIX_NADH_pyrophosphatase_Nudt13"/>
    <property type="match status" value="1"/>
</dbReference>
<keyword evidence="3" id="KW-0479">Metal-binding</keyword>
<evidence type="ECO:0000256" key="6">
    <source>
        <dbReference type="ARBA" id="ARBA00023027"/>
    </source>
</evidence>
<keyword evidence="6" id="KW-0520">NAD</keyword>
<dbReference type="GO" id="GO:0016787">
    <property type="term" value="F:hydrolase activity"/>
    <property type="evidence" value="ECO:0007669"/>
    <property type="project" value="UniProtKB-KW"/>
</dbReference>
<evidence type="ECO:0000256" key="4">
    <source>
        <dbReference type="ARBA" id="ARBA00022801"/>
    </source>
</evidence>
<evidence type="ECO:0000313" key="10">
    <source>
        <dbReference type="Proteomes" id="UP000714380"/>
    </source>
</evidence>
<dbReference type="PRINTS" id="PR00502">
    <property type="entry name" value="NUDIXFAMILY"/>
</dbReference>
<feature type="domain" description="Nudix hydrolase" evidence="8">
    <location>
        <begin position="143"/>
        <end position="266"/>
    </location>
</feature>
<dbReference type="InterPro" id="IPR015376">
    <property type="entry name" value="Znr_NADH_PPase"/>
</dbReference>
<dbReference type="InterPro" id="IPR049734">
    <property type="entry name" value="NudC-like_C"/>
</dbReference>
<dbReference type="InterPro" id="IPR015797">
    <property type="entry name" value="NUDIX_hydrolase-like_dom_sf"/>
</dbReference>
<dbReference type="InterPro" id="IPR000086">
    <property type="entry name" value="NUDIX_hydrolase_dom"/>
</dbReference>
<keyword evidence="4 7" id="KW-0378">Hydrolase</keyword>
<comment type="cofactor">
    <cofactor evidence="1">
        <name>Mg(2+)</name>
        <dbReference type="ChEBI" id="CHEBI:18420"/>
    </cofactor>
</comment>
<dbReference type="EMBL" id="JAEDAH010000016">
    <property type="protein sequence ID" value="MCA6062697.1"/>
    <property type="molecule type" value="Genomic_DNA"/>
</dbReference>
<dbReference type="NCBIfam" id="NF001299">
    <property type="entry name" value="PRK00241.1"/>
    <property type="match status" value="1"/>
</dbReference>
<dbReference type="Gene3D" id="3.90.79.20">
    <property type="match status" value="1"/>
</dbReference>